<gene>
    <name evidence="3" type="ORF">DXB93_17195</name>
</gene>
<evidence type="ECO:0000259" key="2">
    <source>
        <dbReference type="Pfam" id="PF04892"/>
    </source>
</evidence>
<keyword evidence="1" id="KW-0472">Membrane</keyword>
<feature type="transmembrane region" description="Helical" evidence="1">
    <location>
        <begin position="69"/>
        <end position="89"/>
    </location>
</feature>
<dbReference type="EMBL" id="QUSL01000046">
    <property type="protein sequence ID" value="RGD78568.1"/>
    <property type="molecule type" value="Genomic_DNA"/>
</dbReference>
<evidence type="ECO:0000313" key="3">
    <source>
        <dbReference type="EMBL" id="RGD78568.1"/>
    </source>
</evidence>
<dbReference type="InterPro" id="IPR006976">
    <property type="entry name" value="VanZ-like"/>
</dbReference>
<feature type="domain" description="VanZ-like" evidence="2">
    <location>
        <begin position="20"/>
        <end position="142"/>
    </location>
</feature>
<feature type="transmembrane region" description="Helical" evidence="1">
    <location>
        <begin position="101"/>
        <end position="121"/>
    </location>
</feature>
<organism evidence="3 4">
    <name type="scientific">Thomasclavelia ramosa</name>
    <dbReference type="NCBI Taxonomy" id="1547"/>
    <lineage>
        <taxon>Bacteria</taxon>
        <taxon>Bacillati</taxon>
        <taxon>Bacillota</taxon>
        <taxon>Erysipelotrichia</taxon>
        <taxon>Erysipelotrichales</taxon>
        <taxon>Coprobacillaceae</taxon>
        <taxon>Thomasclavelia</taxon>
    </lineage>
</organism>
<name>A0A3E3E9B0_9FIRM</name>
<protein>
    <recommendedName>
        <fullName evidence="2">VanZ-like domain-containing protein</fullName>
    </recommendedName>
</protein>
<reference evidence="3 4" key="1">
    <citation type="submission" date="2018-08" db="EMBL/GenBank/DDBJ databases">
        <title>A genome reference for cultivated species of the human gut microbiota.</title>
        <authorList>
            <person name="Zou Y."/>
            <person name="Xue W."/>
            <person name="Luo G."/>
        </authorList>
    </citation>
    <scope>NUCLEOTIDE SEQUENCE [LARGE SCALE GENOMIC DNA]</scope>
    <source>
        <strain evidence="3 4">OM06-4</strain>
    </source>
</reference>
<dbReference type="Pfam" id="PF04892">
    <property type="entry name" value="VanZ"/>
    <property type="match status" value="1"/>
</dbReference>
<keyword evidence="1" id="KW-1133">Transmembrane helix</keyword>
<dbReference type="RefSeq" id="WP_117582553.1">
    <property type="nucleotide sequence ID" value="NZ_QUSL01000046.1"/>
</dbReference>
<accession>A0A3E3E9B0</accession>
<comment type="caution">
    <text evidence="3">The sequence shown here is derived from an EMBL/GenBank/DDBJ whole genome shotgun (WGS) entry which is preliminary data.</text>
</comment>
<keyword evidence="1" id="KW-0812">Transmembrane</keyword>
<feature type="transmembrane region" description="Helical" evidence="1">
    <location>
        <begin position="127"/>
        <end position="148"/>
    </location>
</feature>
<feature type="transmembrane region" description="Helical" evidence="1">
    <location>
        <begin position="15"/>
        <end position="33"/>
    </location>
</feature>
<dbReference type="AlphaFoldDB" id="A0A3E3E9B0"/>
<dbReference type="Proteomes" id="UP000261032">
    <property type="component" value="Unassembled WGS sequence"/>
</dbReference>
<evidence type="ECO:0000313" key="4">
    <source>
        <dbReference type="Proteomes" id="UP000261032"/>
    </source>
</evidence>
<proteinExistence type="predicted"/>
<evidence type="ECO:0000256" key="1">
    <source>
        <dbReference type="SAM" id="Phobius"/>
    </source>
</evidence>
<sequence length="150" mass="17878">MFGREFYEKKKKKRITIIIFTIYLAFIFLYPLLRGSIAYINGYPSYFEKILKCINIIPFYFDHTVMPSVIIKNIIFKICLFIPVGYMLFTKKQNQIQIVKILLLIGFLKETFHLLILYGYFDITDILYYLVGGLIGNYIHKIIFNFLLNK</sequence>